<evidence type="ECO:0000313" key="4">
    <source>
        <dbReference type="Proteomes" id="UP001527181"/>
    </source>
</evidence>
<feature type="transmembrane region" description="Helical" evidence="1">
    <location>
        <begin position="6"/>
        <end position="29"/>
    </location>
</feature>
<sequence length="187" mass="21316">MAEVDMAIYFQFALLASVIFATIVVYKTLSSMLQRTKSMGGEWESRRQYPLLHQQAPSFVLPDVGDTRFDLSHAIAKNGILLIFIDSHCPYCIPSLERWIQASMERGSALNAAVLLKESGIGSYKDLYRHSNGIRFLQADENIFEAYQITEYPYFVYVNSKQEIVYASPDPEGWWGRKDIPLQSCAE</sequence>
<evidence type="ECO:0000256" key="1">
    <source>
        <dbReference type="SAM" id="Phobius"/>
    </source>
</evidence>
<accession>A0ABT4H3X0</accession>
<feature type="domain" description="Thioredoxin" evidence="2">
    <location>
        <begin position="50"/>
        <end position="187"/>
    </location>
</feature>
<protein>
    <recommendedName>
        <fullName evidence="2">Thioredoxin domain-containing protein</fullName>
    </recommendedName>
</protein>
<dbReference type="Gene3D" id="3.40.30.10">
    <property type="entry name" value="Glutaredoxin"/>
    <property type="match status" value="1"/>
</dbReference>
<dbReference type="RefSeq" id="WP_268600246.1">
    <property type="nucleotide sequence ID" value="NZ_JAMDNP010000052.1"/>
</dbReference>
<comment type="caution">
    <text evidence="3">The sequence shown here is derived from an EMBL/GenBank/DDBJ whole genome shotgun (WGS) entry which is preliminary data.</text>
</comment>
<name>A0ABT4H3X0_PAEAL</name>
<keyword evidence="1" id="KW-1133">Transmembrane helix</keyword>
<dbReference type="EMBL" id="JAMDNP010000052">
    <property type="protein sequence ID" value="MCY9763341.1"/>
    <property type="molecule type" value="Genomic_DNA"/>
</dbReference>
<dbReference type="InterPro" id="IPR036249">
    <property type="entry name" value="Thioredoxin-like_sf"/>
</dbReference>
<gene>
    <name evidence="3" type="ORF">M5X12_22665</name>
</gene>
<evidence type="ECO:0000313" key="3">
    <source>
        <dbReference type="EMBL" id="MCY9763341.1"/>
    </source>
</evidence>
<dbReference type="PROSITE" id="PS51352">
    <property type="entry name" value="THIOREDOXIN_2"/>
    <property type="match status" value="1"/>
</dbReference>
<keyword evidence="4" id="KW-1185">Reference proteome</keyword>
<reference evidence="3 4" key="1">
    <citation type="submission" date="2022-05" db="EMBL/GenBank/DDBJ databases">
        <title>Genome Sequencing of Bee-Associated Microbes.</title>
        <authorList>
            <person name="Dunlap C."/>
        </authorList>
    </citation>
    <scope>NUCLEOTIDE SEQUENCE [LARGE SCALE GENOMIC DNA]</scope>
    <source>
        <strain evidence="3 4">NRRL B-04010</strain>
    </source>
</reference>
<keyword evidence="1" id="KW-0472">Membrane</keyword>
<dbReference type="InterPro" id="IPR013766">
    <property type="entry name" value="Thioredoxin_domain"/>
</dbReference>
<proteinExistence type="predicted"/>
<organism evidence="3 4">
    <name type="scientific">Paenibacillus alvei</name>
    <name type="common">Bacillus alvei</name>
    <dbReference type="NCBI Taxonomy" id="44250"/>
    <lineage>
        <taxon>Bacteria</taxon>
        <taxon>Bacillati</taxon>
        <taxon>Bacillota</taxon>
        <taxon>Bacilli</taxon>
        <taxon>Bacillales</taxon>
        <taxon>Paenibacillaceae</taxon>
        <taxon>Paenibacillus</taxon>
    </lineage>
</organism>
<dbReference type="Proteomes" id="UP001527181">
    <property type="component" value="Unassembled WGS sequence"/>
</dbReference>
<keyword evidence="1" id="KW-0812">Transmembrane</keyword>
<evidence type="ECO:0000259" key="2">
    <source>
        <dbReference type="PROSITE" id="PS51352"/>
    </source>
</evidence>
<dbReference type="SUPFAM" id="SSF52833">
    <property type="entry name" value="Thioredoxin-like"/>
    <property type="match status" value="1"/>
</dbReference>